<proteinExistence type="predicted"/>
<feature type="signal peptide" evidence="1">
    <location>
        <begin position="1"/>
        <end position="19"/>
    </location>
</feature>
<feature type="chain" id="PRO_5001705544" evidence="1">
    <location>
        <begin position="20"/>
        <end position="649"/>
    </location>
</feature>
<evidence type="ECO:0000313" key="2">
    <source>
        <dbReference type="EMBL" id="EPZ31160.1"/>
    </source>
</evidence>
<organism evidence="2 3">
    <name type="scientific">Rozella allomycis (strain CSF55)</name>
    <dbReference type="NCBI Taxonomy" id="988480"/>
    <lineage>
        <taxon>Eukaryota</taxon>
        <taxon>Fungi</taxon>
        <taxon>Fungi incertae sedis</taxon>
        <taxon>Cryptomycota</taxon>
        <taxon>Cryptomycota incertae sedis</taxon>
        <taxon>Rozella</taxon>
    </lineage>
</organism>
<evidence type="ECO:0000313" key="3">
    <source>
        <dbReference type="Proteomes" id="UP000030755"/>
    </source>
</evidence>
<name>A0A075AR29_ROZAC</name>
<keyword evidence="3" id="KW-1185">Reference proteome</keyword>
<protein>
    <submittedName>
        <fullName evidence="2">Uncharacterized protein</fullName>
    </submittedName>
</protein>
<dbReference type="HOGENOM" id="CLU_422204_0_0_1"/>
<sequence length="649" mass="75862">MDFLKLYLLIVCVVGSKLPFDVYENINRFIDSATSDSLRQADKFHYNNLQLNGETIFLWYKSCLKGSIHCSPVRIQEFYSKHVRVLDPERQLAQTNEISVPDLIGLLVRQQEFTPYNYYTQSYYSTDPLTFCIKHQMNDCIRILRRRHFYVENVQNATAFVNGDNPFLDDMQRNTEYIREHLIPSLNQVMLNSYFATQLVRKQPIDQVTMSTVLLNVAMKLNNTNAVNLGVWMLNNHLNALSETRFHRFVAELLVYNSNATPIAKVMKEVLQTKYEMHYYDKIKLFKVLIGDHDFVKNESATLLDILKSFPYDGDLIYNITFTKSNHFAYNLLKNSKLFSVERRKQKLTSFWQSLFYTTFGEKNSTESFELLLSSIEDVDISWTIPVDWIYFLELLAMSTNTARFNFYKKLFAYFKNTNDTLFTINFHNQSLDNVKGSKFLRILIELCDGVPKPELLLMKIFSKKMRYSIERSFKLIIPFVKGDRDKVDVLKSLLVDVEEDVLSDYNYISCFNMVLQSIVEPSNNEEMLDLVVLVMKTNNERFIRSVLAEMGVRIVRRSPFLHPEDHSFTKRIMIDTSLYKRACKIAVTSNLVNSKIARILLEAYEGWMDFDTAMDILELGDPNLKKSLVVHLRERYGNLDTIASHSLE</sequence>
<accession>A0A075AR29</accession>
<dbReference type="Proteomes" id="UP000030755">
    <property type="component" value="Unassembled WGS sequence"/>
</dbReference>
<gene>
    <name evidence="2" type="ORF">O9G_001071</name>
</gene>
<reference evidence="2 3" key="1">
    <citation type="journal article" date="2013" name="Curr. Biol.">
        <title>Shared signatures of parasitism and phylogenomics unite Cryptomycota and microsporidia.</title>
        <authorList>
            <person name="James T.Y."/>
            <person name="Pelin A."/>
            <person name="Bonen L."/>
            <person name="Ahrendt S."/>
            <person name="Sain D."/>
            <person name="Corradi N."/>
            <person name="Stajich J.E."/>
        </authorList>
    </citation>
    <scope>NUCLEOTIDE SEQUENCE [LARGE SCALE GENOMIC DNA]</scope>
    <source>
        <strain evidence="2 3">CSF55</strain>
    </source>
</reference>
<evidence type="ECO:0000256" key="1">
    <source>
        <dbReference type="SAM" id="SignalP"/>
    </source>
</evidence>
<dbReference type="EMBL" id="KE561300">
    <property type="protein sequence ID" value="EPZ31160.1"/>
    <property type="molecule type" value="Genomic_DNA"/>
</dbReference>
<keyword evidence="1" id="KW-0732">Signal</keyword>
<dbReference type="AlphaFoldDB" id="A0A075AR29"/>